<keyword evidence="1" id="KW-0472">Membrane</keyword>
<feature type="transmembrane region" description="Helical" evidence="1">
    <location>
        <begin position="161"/>
        <end position="180"/>
    </location>
</feature>
<feature type="transmembrane region" description="Helical" evidence="1">
    <location>
        <begin position="93"/>
        <end position="115"/>
    </location>
</feature>
<dbReference type="EMBL" id="BIFT01000002">
    <property type="protein sequence ID" value="GCE30732.1"/>
    <property type="molecule type" value="Genomic_DNA"/>
</dbReference>
<feature type="transmembrane region" description="Helical" evidence="1">
    <location>
        <begin position="135"/>
        <end position="154"/>
    </location>
</feature>
<protein>
    <submittedName>
        <fullName evidence="2">Uncharacterized protein</fullName>
    </submittedName>
</protein>
<proteinExistence type="predicted"/>
<reference evidence="3" key="1">
    <citation type="submission" date="2018-12" db="EMBL/GenBank/DDBJ databases">
        <title>Tengunoibacter tsumagoiensis gen. nov., sp. nov., Dictyobacter kobayashii sp. nov., D. alpinus sp. nov., and D. joshuensis sp. nov. and description of Dictyobacteraceae fam. nov. within the order Ktedonobacterales isolated from Tengu-no-mugimeshi.</title>
        <authorList>
            <person name="Wang C.M."/>
            <person name="Zheng Y."/>
            <person name="Sakai Y."/>
            <person name="Toyoda A."/>
            <person name="Minakuchi Y."/>
            <person name="Abe K."/>
            <person name="Yokota A."/>
            <person name="Yabe S."/>
        </authorList>
    </citation>
    <scope>NUCLEOTIDE SEQUENCE [LARGE SCALE GENOMIC DNA]</scope>
    <source>
        <strain evidence="3">Uno16</strain>
    </source>
</reference>
<dbReference type="AlphaFoldDB" id="A0A402BHL4"/>
<feature type="transmembrane region" description="Helical" evidence="1">
    <location>
        <begin position="21"/>
        <end position="40"/>
    </location>
</feature>
<dbReference type="Proteomes" id="UP000287171">
    <property type="component" value="Unassembled WGS sequence"/>
</dbReference>
<keyword evidence="1" id="KW-0812">Transmembrane</keyword>
<comment type="caution">
    <text evidence="2">The sequence shown here is derived from an EMBL/GenBank/DDBJ whole genome shotgun (WGS) entry which is preliminary data.</text>
</comment>
<accession>A0A402BHL4</accession>
<keyword evidence="1" id="KW-1133">Transmembrane helix</keyword>
<evidence type="ECO:0000313" key="2">
    <source>
        <dbReference type="EMBL" id="GCE30732.1"/>
    </source>
</evidence>
<dbReference type="OrthoDB" id="162416at2"/>
<evidence type="ECO:0000256" key="1">
    <source>
        <dbReference type="SAM" id="Phobius"/>
    </source>
</evidence>
<organism evidence="2 3">
    <name type="scientific">Dictyobacter alpinus</name>
    <dbReference type="NCBI Taxonomy" id="2014873"/>
    <lineage>
        <taxon>Bacteria</taxon>
        <taxon>Bacillati</taxon>
        <taxon>Chloroflexota</taxon>
        <taxon>Ktedonobacteria</taxon>
        <taxon>Ktedonobacterales</taxon>
        <taxon>Dictyobacteraceae</taxon>
        <taxon>Dictyobacter</taxon>
    </lineage>
</organism>
<keyword evidence="3" id="KW-1185">Reference proteome</keyword>
<evidence type="ECO:0000313" key="3">
    <source>
        <dbReference type="Proteomes" id="UP000287171"/>
    </source>
</evidence>
<feature type="transmembrane region" description="Helical" evidence="1">
    <location>
        <begin position="216"/>
        <end position="233"/>
    </location>
</feature>
<name>A0A402BHL4_9CHLR</name>
<sequence length="246" mass="27717">MSFDRLYYEIKLLGKRTLLTPLILVIGFILLALFLQARQINPARALLGGVEMMLPIAMGAVIGTVLAQDSALEIQLTVASKYQHTALIRFSSILILSIIVAMLYINCMASLNLIYLPTFMQSWSPWLKFIIIQSLWLAPLLWCLAVGLCFSLLIQSQTAGVALLGGIWIAEIVFKDFIALNDWLRPALLFPATLLKFPATDIMPADYYKYFLDTRLELIGTALVLFVLSWFLLHNTERMLKGNTEE</sequence>
<gene>
    <name evidence="2" type="ORF">KDA_62160</name>
</gene>
<feature type="transmembrane region" description="Helical" evidence="1">
    <location>
        <begin position="52"/>
        <end position="72"/>
    </location>
</feature>
<dbReference type="RefSeq" id="WP_126630781.1">
    <property type="nucleotide sequence ID" value="NZ_BIFT01000002.1"/>
</dbReference>